<dbReference type="Proteomes" id="UP000233730">
    <property type="component" value="Unassembled WGS sequence"/>
</dbReference>
<proteinExistence type="predicted"/>
<feature type="compositionally biased region" description="Polar residues" evidence="1">
    <location>
        <begin position="85"/>
        <end position="101"/>
    </location>
</feature>
<feature type="region of interest" description="Disordered" evidence="1">
    <location>
        <begin position="377"/>
        <end position="424"/>
    </location>
</feature>
<dbReference type="EMBL" id="PCGZ01000004">
    <property type="protein sequence ID" value="PKU90902.1"/>
    <property type="molecule type" value="Genomic_DNA"/>
</dbReference>
<keyword evidence="2" id="KW-1133">Transmembrane helix</keyword>
<dbReference type="RefSeq" id="WP_101429744.1">
    <property type="nucleotide sequence ID" value="NZ_PCGZ01000004.1"/>
</dbReference>
<evidence type="ECO:0000313" key="4">
    <source>
        <dbReference type="Proteomes" id="UP000233730"/>
    </source>
</evidence>
<name>A0A2N3QI32_9BIFI</name>
<feature type="compositionally biased region" description="Low complexity" evidence="1">
    <location>
        <begin position="105"/>
        <end position="121"/>
    </location>
</feature>
<keyword evidence="2" id="KW-0472">Membrane</keyword>
<evidence type="ECO:0000313" key="3">
    <source>
        <dbReference type="EMBL" id="PKU90902.1"/>
    </source>
</evidence>
<protein>
    <submittedName>
        <fullName evidence="3">GTPase regulator-like protein</fullName>
    </submittedName>
</protein>
<evidence type="ECO:0000256" key="1">
    <source>
        <dbReference type="SAM" id="MobiDB-lite"/>
    </source>
</evidence>
<feature type="region of interest" description="Disordered" evidence="1">
    <location>
        <begin position="259"/>
        <end position="279"/>
    </location>
</feature>
<gene>
    <name evidence="3" type="ORF">CQR46_0784</name>
</gene>
<comment type="caution">
    <text evidence="3">The sequence shown here is derived from an EMBL/GenBank/DDBJ whole genome shotgun (WGS) entry which is preliminary data.</text>
</comment>
<evidence type="ECO:0000256" key="2">
    <source>
        <dbReference type="SAM" id="Phobius"/>
    </source>
</evidence>
<accession>A0A2N3QI32</accession>
<organism evidence="3 4">
    <name type="scientific">Bifidobacterium pseudolongum subsp. globosum</name>
    <dbReference type="NCBI Taxonomy" id="1690"/>
    <lineage>
        <taxon>Bacteria</taxon>
        <taxon>Bacillati</taxon>
        <taxon>Actinomycetota</taxon>
        <taxon>Actinomycetes</taxon>
        <taxon>Bifidobacteriales</taxon>
        <taxon>Bifidobacteriaceae</taxon>
        <taxon>Bifidobacterium</taxon>
    </lineage>
</organism>
<sequence>MTDQEAQEQPRKHTKPTRRAWIMRGVVTPIFGLLAVACIVFGVLNATVWKPSRNITATAQAHSTQYVVIDPGVLDLVDTAVTVSADNGGTASSNGAESGTDASEDSQNQQTSQDQQAQTEPQVCMAVGSAKDVSGWLAGEPYVRVTGLSTWQDLSTSEEQAKGTASASQNQVAFADSDMWSPVECGGTSASMHLNSAQPAQVMLIDFGTKTPNADLSMHWVRQRVPDFALPWYFGGGLCAVLAVLSASVFAMEPHTRRKKQAESAQAKPKAAKPADEPTIGAALAGTFAALKPRPKKSGVKGSGRHGRHAGAAEDESAQQQGAPTVVDPGARNIVAEHANRNAGSETAEHDAEGETTSVISADELQAYFARLAQEVGVEPAADSATEPAAADTAEPADAEVVETETAVVEEQPSADLSEGKENE</sequence>
<dbReference type="AlphaFoldDB" id="A0A2N3QI32"/>
<feature type="region of interest" description="Disordered" evidence="1">
    <location>
        <begin position="293"/>
        <end position="327"/>
    </location>
</feature>
<feature type="region of interest" description="Disordered" evidence="1">
    <location>
        <begin position="85"/>
        <end position="121"/>
    </location>
</feature>
<feature type="compositionally biased region" description="Basic residues" evidence="1">
    <location>
        <begin position="293"/>
        <end position="309"/>
    </location>
</feature>
<feature type="transmembrane region" description="Helical" evidence="2">
    <location>
        <begin position="21"/>
        <end position="44"/>
    </location>
</feature>
<feature type="compositionally biased region" description="Low complexity" evidence="1">
    <location>
        <begin position="379"/>
        <end position="394"/>
    </location>
</feature>
<feature type="transmembrane region" description="Helical" evidence="2">
    <location>
        <begin position="232"/>
        <end position="252"/>
    </location>
</feature>
<keyword evidence="2" id="KW-0812">Transmembrane</keyword>
<reference evidence="3 4" key="1">
    <citation type="submission" date="2017-10" db="EMBL/GenBank/DDBJ databases">
        <title>Bifidobacterium genomics.</title>
        <authorList>
            <person name="Lugli G.A."/>
            <person name="Milani C."/>
            <person name="Mancabelli L."/>
        </authorList>
    </citation>
    <scope>NUCLEOTIDE SEQUENCE [LARGE SCALE GENOMIC DNA]</scope>
    <source>
        <strain evidence="3 4">1524B</strain>
    </source>
</reference>